<feature type="region of interest" description="Disordered" evidence="6">
    <location>
        <begin position="121"/>
        <end position="158"/>
    </location>
</feature>
<gene>
    <name evidence="9" type="ORF">CSSPTR1EN2_LOCUS13003</name>
</gene>
<dbReference type="PANTHER" id="PTHR48081:SF33">
    <property type="entry name" value="KYNURENINE FORMAMIDASE"/>
    <property type="match status" value="1"/>
</dbReference>
<evidence type="ECO:0000313" key="10">
    <source>
        <dbReference type="Proteomes" id="UP001497512"/>
    </source>
</evidence>
<accession>A0ABP0U9T0</accession>
<keyword evidence="2" id="KW-0378">Hydrolase</keyword>
<evidence type="ECO:0000256" key="4">
    <source>
        <dbReference type="ARBA" id="ARBA00038928"/>
    </source>
</evidence>
<keyword evidence="7" id="KW-1133">Transmembrane helix</keyword>
<name>A0ABP0U9T0_9BRYO</name>
<organism evidence="9 10">
    <name type="scientific">Sphagnum troendelagicum</name>
    <dbReference type="NCBI Taxonomy" id="128251"/>
    <lineage>
        <taxon>Eukaryota</taxon>
        <taxon>Viridiplantae</taxon>
        <taxon>Streptophyta</taxon>
        <taxon>Embryophyta</taxon>
        <taxon>Bryophyta</taxon>
        <taxon>Sphagnophytina</taxon>
        <taxon>Sphagnopsida</taxon>
        <taxon>Sphagnales</taxon>
        <taxon>Sphagnaceae</taxon>
        <taxon>Sphagnum</taxon>
    </lineage>
</organism>
<dbReference type="InterPro" id="IPR049492">
    <property type="entry name" value="BD-FAE-like_dom"/>
</dbReference>
<evidence type="ECO:0000259" key="8">
    <source>
        <dbReference type="Pfam" id="PF20434"/>
    </source>
</evidence>
<keyword evidence="10" id="KW-1185">Reference proteome</keyword>
<evidence type="ECO:0000256" key="2">
    <source>
        <dbReference type="ARBA" id="ARBA00022801"/>
    </source>
</evidence>
<protein>
    <recommendedName>
        <fullName evidence="4">protein-S-isoprenylcysteine alpha-carbonyl methylesterase</fullName>
        <ecNumber evidence="4">3.1.1.n2</ecNumber>
    </recommendedName>
</protein>
<dbReference type="Proteomes" id="UP001497512">
    <property type="component" value="Chromosome 2"/>
</dbReference>
<evidence type="ECO:0000256" key="3">
    <source>
        <dbReference type="ARBA" id="ARBA00038028"/>
    </source>
</evidence>
<dbReference type="Pfam" id="PF20434">
    <property type="entry name" value="BD-FAE"/>
    <property type="match status" value="1"/>
</dbReference>
<reference evidence="9" key="1">
    <citation type="submission" date="2024-02" db="EMBL/GenBank/DDBJ databases">
        <authorList>
            <consortium name="ELIXIR-Norway"/>
            <consortium name="Elixir Norway"/>
        </authorList>
    </citation>
    <scope>NUCLEOTIDE SEQUENCE</scope>
</reference>
<sequence>MELPAAAIHGVFQRNGLPICAISQFQAGQQEKAIQLNTLIPVHLVAEHEDGEAPHDSDRVYIRPLSLEEVEDSIGVMQDVKLEVQQEMAGQEANTEIHDPLSEIRVEEVVVDVVELGHATHAGPMRFGSPNPCPVEGDKPRDPEDLSKPPFTDSNQEQPDKHSVYIYVERQTSIKESPAQADNETSSVTLLYYLRIGWRWIAILVGLAVYTLLLLPGFIQVCYYYYSSKSVHRNIVCGDHRRNRLDLHLPGKIDEPKPVVIFVTGGAWIIGHRAWGSLFGKQLAQHGIIVASLDYRNYPHGTASNMVADICSGIAYVRANIASYGGDPERLFLVGQSAGAHLSACALVSQAKKESEGDGTVLPWKASQLKAYMGISGGYNLPKLIDHFDQRGLYKSLFLRIMEGEDSLLHFSPEALVHSSDFKQAATQLPPVALFHGTSDYSIPCGASATYGEALQSVGVNVKIHLYKDKTHTDLFLQDPMRGNYEMLSDMLAVIHADGEGEKLRESRAGSCRRLLPEILLKCASKVSPF</sequence>
<evidence type="ECO:0000313" key="9">
    <source>
        <dbReference type="EMBL" id="CAK9215854.1"/>
    </source>
</evidence>
<keyword evidence="7" id="KW-0472">Membrane</keyword>
<proteinExistence type="inferred from homology"/>
<comment type="subcellular location">
    <subcellularLocation>
        <location evidence="1">Golgi apparatus membrane</location>
        <topology evidence="1">Multi-pass membrane protein</topology>
    </subcellularLocation>
</comment>
<feature type="transmembrane region" description="Helical" evidence="7">
    <location>
        <begin position="200"/>
        <end position="226"/>
    </location>
</feature>
<dbReference type="PANTHER" id="PTHR48081">
    <property type="entry name" value="AB HYDROLASE SUPERFAMILY PROTEIN C4A8.06C"/>
    <property type="match status" value="1"/>
</dbReference>
<feature type="domain" description="BD-FAE-like" evidence="8">
    <location>
        <begin position="245"/>
        <end position="451"/>
    </location>
</feature>
<dbReference type="Gene3D" id="3.40.50.1820">
    <property type="entry name" value="alpha/beta hydrolase"/>
    <property type="match status" value="1"/>
</dbReference>
<dbReference type="EMBL" id="OZ019894">
    <property type="protein sequence ID" value="CAK9215854.1"/>
    <property type="molecule type" value="Genomic_DNA"/>
</dbReference>
<evidence type="ECO:0000256" key="6">
    <source>
        <dbReference type="SAM" id="MobiDB-lite"/>
    </source>
</evidence>
<dbReference type="InterPro" id="IPR029058">
    <property type="entry name" value="AB_hydrolase_fold"/>
</dbReference>
<comment type="catalytic activity">
    <reaction evidence="5">
        <text>[protein]-C-terminal S-[(2E,6E)-farnesyl]-L-cysteine methyl ester + H2O = [protein]-C-terminal S-[(2E,6E)-farnesyl]-L-cysteine + methanol + H(+)</text>
        <dbReference type="Rhea" id="RHEA:48520"/>
        <dbReference type="Rhea" id="RHEA-COMP:12125"/>
        <dbReference type="Rhea" id="RHEA-COMP:12126"/>
        <dbReference type="ChEBI" id="CHEBI:15377"/>
        <dbReference type="ChEBI" id="CHEBI:15378"/>
        <dbReference type="ChEBI" id="CHEBI:17790"/>
        <dbReference type="ChEBI" id="CHEBI:90510"/>
        <dbReference type="ChEBI" id="CHEBI:90511"/>
        <dbReference type="EC" id="3.1.1.n2"/>
    </reaction>
</comment>
<feature type="compositionally biased region" description="Basic and acidic residues" evidence="6">
    <location>
        <begin position="136"/>
        <end position="147"/>
    </location>
</feature>
<evidence type="ECO:0000256" key="1">
    <source>
        <dbReference type="ARBA" id="ARBA00004653"/>
    </source>
</evidence>
<keyword evidence="7" id="KW-0812">Transmembrane</keyword>
<evidence type="ECO:0000256" key="7">
    <source>
        <dbReference type="SAM" id="Phobius"/>
    </source>
</evidence>
<evidence type="ECO:0000256" key="5">
    <source>
        <dbReference type="ARBA" id="ARBA00049507"/>
    </source>
</evidence>
<dbReference type="SUPFAM" id="SSF53474">
    <property type="entry name" value="alpha/beta-Hydrolases"/>
    <property type="match status" value="1"/>
</dbReference>
<dbReference type="InterPro" id="IPR050300">
    <property type="entry name" value="GDXG_lipolytic_enzyme"/>
</dbReference>
<dbReference type="EC" id="3.1.1.n2" evidence="4"/>
<comment type="similarity">
    <text evidence="3">Belongs to the AB hydrolase superfamily. Isoprenylcysteine methylesterase family.</text>
</comment>